<organism evidence="1 3">
    <name type="scientific">Clostridium neonatale</name>
    <dbReference type="NCBI Taxonomy" id="137838"/>
    <lineage>
        <taxon>Bacteria</taxon>
        <taxon>Bacillati</taxon>
        <taxon>Bacillota</taxon>
        <taxon>Clostridia</taxon>
        <taxon>Eubacteriales</taxon>
        <taxon>Clostridiaceae</taxon>
        <taxon>Clostridium</taxon>
    </lineage>
</organism>
<dbReference type="EMBL" id="CAKJVE010000004">
    <property type="protein sequence ID" value="CAG9710449.1"/>
    <property type="molecule type" value="Genomic_DNA"/>
</dbReference>
<evidence type="ECO:0000313" key="3">
    <source>
        <dbReference type="Proteomes" id="UP000789738"/>
    </source>
</evidence>
<dbReference type="Proteomes" id="UP000789738">
    <property type="component" value="Unassembled WGS sequence"/>
</dbReference>
<name>A0AA86JZS9_9CLOT</name>
<dbReference type="Proteomes" id="UP001189143">
    <property type="component" value="Unassembled WGS sequence"/>
</dbReference>
<evidence type="ECO:0000313" key="2">
    <source>
        <dbReference type="EMBL" id="CAI3678157.1"/>
    </source>
</evidence>
<comment type="caution">
    <text evidence="1">The sequence shown here is derived from an EMBL/GenBank/DDBJ whole genome shotgun (WGS) entry which is preliminary data.</text>
</comment>
<proteinExistence type="predicted"/>
<reference evidence="1" key="1">
    <citation type="submission" date="2021-10" db="EMBL/GenBank/DDBJ databases">
        <authorList>
            <person name="Mesa V."/>
        </authorList>
    </citation>
    <scope>NUCLEOTIDE SEQUENCE</scope>
    <source>
        <strain evidence="1">CC3_PB</strain>
    </source>
</reference>
<gene>
    <name evidence="2" type="ORF">CNEO2_720011</name>
    <name evidence="1" type="ORF">CNEO_44774</name>
</gene>
<reference evidence="2" key="2">
    <citation type="submission" date="2022-10" db="EMBL/GenBank/DDBJ databases">
        <authorList>
            <person name="Aires J."/>
            <person name="Mesa V."/>
        </authorList>
    </citation>
    <scope>NUCLEOTIDE SEQUENCE</scope>
    <source>
        <strain evidence="2">Clostridium neonatale JD116</strain>
    </source>
</reference>
<dbReference type="AlphaFoldDB" id="A0AA86JZS9"/>
<sequence length="51" mass="6254">MLIYCGLQQFNEKRPSLFMKKVLVRLARRRKAETELFFDWICLRYTTNVIN</sequence>
<accession>A0AA86JZS9</accession>
<protein>
    <submittedName>
        <fullName evidence="1">Uncharacterized protein</fullName>
    </submittedName>
</protein>
<evidence type="ECO:0000313" key="1">
    <source>
        <dbReference type="EMBL" id="CAG9710449.1"/>
    </source>
</evidence>
<dbReference type="EMBL" id="CAMTCP010000273">
    <property type="protein sequence ID" value="CAI3678157.1"/>
    <property type="molecule type" value="Genomic_DNA"/>
</dbReference>